<evidence type="ECO:0000313" key="1">
    <source>
        <dbReference type="EMBL" id="KAK9020563.1"/>
    </source>
</evidence>
<organism evidence="1 2">
    <name type="scientific">Hibiscus sabdariffa</name>
    <name type="common">roselle</name>
    <dbReference type="NCBI Taxonomy" id="183260"/>
    <lineage>
        <taxon>Eukaryota</taxon>
        <taxon>Viridiplantae</taxon>
        <taxon>Streptophyta</taxon>
        <taxon>Embryophyta</taxon>
        <taxon>Tracheophyta</taxon>
        <taxon>Spermatophyta</taxon>
        <taxon>Magnoliopsida</taxon>
        <taxon>eudicotyledons</taxon>
        <taxon>Gunneridae</taxon>
        <taxon>Pentapetalae</taxon>
        <taxon>rosids</taxon>
        <taxon>malvids</taxon>
        <taxon>Malvales</taxon>
        <taxon>Malvaceae</taxon>
        <taxon>Malvoideae</taxon>
        <taxon>Hibiscus</taxon>
    </lineage>
</organism>
<evidence type="ECO:0000313" key="2">
    <source>
        <dbReference type="Proteomes" id="UP001396334"/>
    </source>
</evidence>
<keyword evidence="2" id="KW-1185">Reference proteome</keyword>
<dbReference type="EMBL" id="JBBPBN010000016">
    <property type="protein sequence ID" value="KAK9020563.1"/>
    <property type="molecule type" value="Genomic_DNA"/>
</dbReference>
<accession>A0ABR2S5Y2</accession>
<gene>
    <name evidence="1" type="ORF">V6N11_010583</name>
</gene>
<sequence>MEQKGQAVHHHTISASFVIVDLERVLVGGEAGGIASQLWFDSSGSLNPLEFPLLHATFVVVVSGRLKLLVLHMKLL</sequence>
<dbReference type="Proteomes" id="UP001396334">
    <property type="component" value="Unassembled WGS sequence"/>
</dbReference>
<protein>
    <submittedName>
        <fullName evidence="1">Uncharacterized protein</fullName>
    </submittedName>
</protein>
<name>A0ABR2S5Y2_9ROSI</name>
<reference evidence="1 2" key="1">
    <citation type="journal article" date="2024" name="G3 (Bethesda)">
        <title>Genome assembly of Hibiscus sabdariffa L. provides insights into metabolisms of medicinal natural products.</title>
        <authorList>
            <person name="Kim T."/>
        </authorList>
    </citation>
    <scope>NUCLEOTIDE SEQUENCE [LARGE SCALE GENOMIC DNA]</scope>
    <source>
        <strain evidence="1">TK-2024</strain>
        <tissue evidence="1">Old leaves</tissue>
    </source>
</reference>
<comment type="caution">
    <text evidence="1">The sequence shown here is derived from an EMBL/GenBank/DDBJ whole genome shotgun (WGS) entry which is preliminary data.</text>
</comment>
<proteinExistence type="predicted"/>